<comment type="function">
    <text evidence="8">Catalyzes the stereoinversion of LL-2,6-diaminopimelate (L,L-DAP) to meso-diaminopimelate (meso-DAP), a precursor of L-lysine and an essential component of the bacterial peptidoglycan.</text>
</comment>
<evidence type="ECO:0000256" key="6">
    <source>
        <dbReference type="ARBA" id="ARBA00023235"/>
    </source>
</evidence>
<dbReference type="InterPro" id="IPR001653">
    <property type="entry name" value="DAP_epimerase_DapF"/>
</dbReference>
<keyword evidence="8" id="KW-0963">Cytoplasm</keyword>
<comment type="pathway">
    <text evidence="1 8">Amino-acid biosynthesis; L-lysine biosynthesis via DAP pathway; DL-2,6-diaminopimelate from LL-2,6-diaminopimelate: step 1/1.</text>
</comment>
<reference evidence="10 11" key="1">
    <citation type="submission" date="2020-02" db="EMBL/GenBank/DDBJ databases">
        <title>Genome assembly of a novel Clostridium senegalense strain.</title>
        <authorList>
            <person name="Gupta T.B."/>
            <person name="Jauregui R."/>
            <person name="Maclean P."/>
            <person name="Nawarathana A."/>
            <person name="Brightwell G."/>
        </authorList>
    </citation>
    <scope>NUCLEOTIDE SEQUENCE [LARGE SCALE GENOMIC DNA]</scope>
    <source>
        <strain evidence="10 11">AGRFS4</strain>
    </source>
</reference>
<feature type="binding site" evidence="8">
    <location>
        <begin position="72"/>
        <end position="73"/>
    </location>
    <ligand>
        <name>substrate</name>
    </ligand>
</feature>
<feature type="binding site" evidence="8">
    <location>
        <position position="62"/>
    </location>
    <ligand>
        <name>substrate</name>
    </ligand>
</feature>
<dbReference type="EMBL" id="JAAGPU010000001">
    <property type="protein sequence ID" value="NEU03556.1"/>
    <property type="molecule type" value="Genomic_DNA"/>
</dbReference>
<comment type="caution">
    <text evidence="10">The sequence shown here is derived from an EMBL/GenBank/DDBJ whole genome shotgun (WGS) entry which is preliminary data.</text>
</comment>
<feature type="active site" evidence="9">
    <location>
        <position position="71"/>
    </location>
</feature>
<sequence length="273" mass="29821">MNFIKMHGAGNDFIVFEDFKNQYNDLSMIAKKLCNRRFGIGADGILVARKSQVADIEMIIINADGSYAAMCGNGIRCFAKFVYEQGYVSKETMKIQTGDGIKIADLIFSKGDIQGVKINMGKPSFDCKDFKANYNENIINKRFNVGGKEYILTSLLMGVPHTVIIDDGDNFNVNEGSKIEKHELFVEGTNVNFCKIKNDSHIEVKTWERGAGPTLACGTGCCASVVATNKLGFVKKSVTVDAPGGRLFIEITDSGVMMTGPAENICAGDTYIL</sequence>
<evidence type="ECO:0000256" key="9">
    <source>
        <dbReference type="PROSITE-ProRule" id="PRU10125"/>
    </source>
</evidence>
<feature type="site" description="Could be important to modulate the pK values of the two catalytic cysteine residues" evidence="8">
    <location>
        <position position="161"/>
    </location>
</feature>
<accession>A0A6M0GY88</accession>
<dbReference type="UniPathway" id="UPA00034">
    <property type="reaction ID" value="UER00025"/>
</dbReference>
<keyword evidence="4 8" id="KW-0028">Amino-acid biosynthesis</keyword>
<comment type="subcellular location">
    <subcellularLocation>
        <location evidence="8">Cytoplasm</location>
    </subcellularLocation>
</comment>
<gene>
    <name evidence="8" type="primary">dapF</name>
    <name evidence="10" type="ORF">G3M99_01540</name>
</gene>
<keyword evidence="11" id="KW-1185">Reference proteome</keyword>
<evidence type="ECO:0000256" key="4">
    <source>
        <dbReference type="ARBA" id="ARBA00022605"/>
    </source>
</evidence>
<feature type="binding site" evidence="8">
    <location>
        <begin position="218"/>
        <end position="219"/>
    </location>
    <ligand>
        <name>substrate</name>
    </ligand>
</feature>
<evidence type="ECO:0000313" key="10">
    <source>
        <dbReference type="EMBL" id="NEU03556.1"/>
    </source>
</evidence>
<dbReference type="GO" id="GO:0009089">
    <property type="term" value="P:lysine biosynthetic process via diaminopimelate"/>
    <property type="evidence" value="ECO:0007669"/>
    <property type="project" value="UniProtKB-UniRule"/>
</dbReference>
<dbReference type="PANTHER" id="PTHR31689">
    <property type="entry name" value="DIAMINOPIMELATE EPIMERASE, CHLOROPLASTIC"/>
    <property type="match status" value="1"/>
</dbReference>
<feature type="active site" description="Proton donor" evidence="8">
    <location>
        <position position="71"/>
    </location>
</feature>
<dbReference type="Proteomes" id="UP000481872">
    <property type="component" value="Unassembled WGS sequence"/>
</dbReference>
<dbReference type="Gene3D" id="3.10.310.10">
    <property type="entry name" value="Diaminopimelate Epimerase, Chain A, domain 1"/>
    <property type="match status" value="2"/>
</dbReference>
<dbReference type="RefSeq" id="WP_061995079.1">
    <property type="nucleotide sequence ID" value="NZ_JAAGPU010000001.1"/>
</dbReference>
<dbReference type="EC" id="5.1.1.7" evidence="3 8"/>
<evidence type="ECO:0000256" key="5">
    <source>
        <dbReference type="ARBA" id="ARBA00023154"/>
    </source>
</evidence>
<feature type="active site" description="Proton acceptor" evidence="8">
    <location>
        <position position="217"/>
    </location>
</feature>
<evidence type="ECO:0000256" key="7">
    <source>
        <dbReference type="ARBA" id="ARBA00051712"/>
    </source>
</evidence>
<keyword evidence="5 8" id="KW-0457">Lysine biosynthesis</keyword>
<dbReference type="AlphaFoldDB" id="A0A6M0GY88"/>
<protein>
    <recommendedName>
        <fullName evidence="3 8">Diaminopimelate epimerase</fullName>
        <shortName evidence="8">DAP epimerase</shortName>
        <ecNumber evidence="3 8">5.1.1.7</ecNumber>
    </recommendedName>
    <alternativeName>
        <fullName evidence="8">PLP-independent amino acid racemase</fullName>
    </alternativeName>
</protein>
<dbReference type="Pfam" id="PF01678">
    <property type="entry name" value="DAP_epimerase"/>
    <property type="match status" value="2"/>
</dbReference>
<evidence type="ECO:0000256" key="8">
    <source>
        <dbReference type="HAMAP-Rule" id="MF_00197"/>
    </source>
</evidence>
<comment type="catalytic activity">
    <reaction evidence="7 8">
        <text>(2S,6S)-2,6-diaminopimelate = meso-2,6-diaminopimelate</text>
        <dbReference type="Rhea" id="RHEA:15393"/>
        <dbReference type="ChEBI" id="CHEBI:57609"/>
        <dbReference type="ChEBI" id="CHEBI:57791"/>
        <dbReference type="EC" id="5.1.1.7"/>
    </reaction>
</comment>
<dbReference type="PROSITE" id="PS01326">
    <property type="entry name" value="DAP_EPIMERASE"/>
    <property type="match status" value="1"/>
</dbReference>
<dbReference type="InterPro" id="IPR018510">
    <property type="entry name" value="DAP_epimerase_AS"/>
</dbReference>
<dbReference type="GO" id="GO:0008837">
    <property type="term" value="F:diaminopimelate epimerase activity"/>
    <property type="evidence" value="ECO:0007669"/>
    <property type="project" value="UniProtKB-UniRule"/>
</dbReference>
<dbReference type="SUPFAM" id="SSF54506">
    <property type="entry name" value="Diaminopimelate epimerase-like"/>
    <property type="match status" value="2"/>
</dbReference>
<evidence type="ECO:0000256" key="2">
    <source>
        <dbReference type="ARBA" id="ARBA00010219"/>
    </source>
</evidence>
<name>A0A6M0GY88_9CLOT</name>
<comment type="similarity">
    <text evidence="2 8">Belongs to the diaminopimelate epimerase family.</text>
</comment>
<evidence type="ECO:0000313" key="11">
    <source>
        <dbReference type="Proteomes" id="UP000481872"/>
    </source>
</evidence>
<dbReference type="PANTHER" id="PTHR31689:SF0">
    <property type="entry name" value="DIAMINOPIMELATE EPIMERASE"/>
    <property type="match status" value="1"/>
</dbReference>
<dbReference type="HAMAP" id="MF_00197">
    <property type="entry name" value="DAP_epimerase"/>
    <property type="match status" value="1"/>
</dbReference>
<comment type="caution">
    <text evidence="8">Lacks conserved residue(s) required for the propagation of feature annotation.</text>
</comment>
<comment type="subunit">
    <text evidence="8">Homodimer.</text>
</comment>
<proteinExistence type="inferred from homology"/>
<feature type="binding site" evidence="8">
    <location>
        <position position="190"/>
    </location>
    <ligand>
        <name>substrate</name>
    </ligand>
</feature>
<dbReference type="NCBIfam" id="TIGR00652">
    <property type="entry name" value="DapF"/>
    <property type="match status" value="1"/>
</dbReference>
<feature type="site" description="Could be important to modulate the pK values of the two catalytic cysteine residues" evidence="8">
    <location>
        <position position="208"/>
    </location>
</feature>
<evidence type="ECO:0000256" key="3">
    <source>
        <dbReference type="ARBA" id="ARBA00013080"/>
    </source>
</evidence>
<keyword evidence="6 8" id="KW-0413">Isomerase</keyword>
<organism evidence="10 11">
    <name type="scientific">Clostridium senegalense</name>
    <dbReference type="NCBI Taxonomy" id="1465809"/>
    <lineage>
        <taxon>Bacteria</taxon>
        <taxon>Bacillati</taxon>
        <taxon>Bacillota</taxon>
        <taxon>Clostridia</taxon>
        <taxon>Eubacteriales</taxon>
        <taxon>Clostridiaceae</taxon>
        <taxon>Clostridium</taxon>
    </lineage>
</organism>
<evidence type="ECO:0000256" key="1">
    <source>
        <dbReference type="ARBA" id="ARBA00005196"/>
    </source>
</evidence>
<dbReference type="GO" id="GO:0005829">
    <property type="term" value="C:cytosol"/>
    <property type="evidence" value="ECO:0007669"/>
    <property type="project" value="TreeGrafter"/>
</dbReference>
<feature type="binding site" evidence="8">
    <location>
        <begin position="208"/>
        <end position="209"/>
    </location>
    <ligand>
        <name>substrate</name>
    </ligand>
</feature>
<feature type="binding site" evidence="8">
    <location>
        <position position="11"/>
    </location>
    <ligand>
        <name>substrate</name>
    </ligand>
</feature>